<feature type="compositionally biased region" description="Basic and acidic residues" evidence="5">
    <location>
        <begin position="2689"/>
        <end position="2701"/>
    </location>
</feature>
<keyword evidence="4" id="KW-0325">Glycoprotein</keyword>
<dbReference type="Gene3D" id="2.60.40.10">
    <property type="entry name" value="Immunoglobulins"/>
    <property type="match status" value="1"/>
</dbReference>
<dbReference type="OrthoDB" id="6130531at2759"/>
<dbReference type="EMBL" id="JAGTXO010000004">
    <property type="protein sequence ID" value="KAG8468720.1"/>
    <property type="molecule type" value="Genomic_DNA"/>
</dbReference>
<comment type="caution">
    <text evidence="9">The sequence shown here is derived from an EMBL/GenBank/DDBJ whole genome shotgun (WGS) entry which is preliminary data.</text>
</comment>
<feature type="region of interest" description="Disordered" evidence="5">
    <location>
        <begin position="2874"/>
        <end position="2923"/>
    </location>
</feature>
<feature type="region of interest" description="Disordered" evidence="5">
    <location>
        <begin position="3146"/>
        <end position="3209"/>
    </location>
</feature>
<feature type="region of interest" description="Disordered" evidence="5">
    <location>
        <begin position="2937"/>
        <end position="2972"/>
    </location>
</feature>
<dbReference type="PANTHER" id="PTHR46769:SF2">
    <property type="entry name" value="FIBROCYSTIN-L ISOFORM 2 PRECURSOR-RELATED"/>
    <property type="match status" value="1"/>
</dbReference>
<feature type="region of interest" description="Disordered" evidence="5">
    <location>
        <begin position="3082"/>
        <end position="3108"/>
    </location>
</feature>
<feature type="signal peptide" evidence="6">
    <location>
        <begin position="1"/>
        <end position="16"/>
    </location>
</feature>
<dbReference type="Pfam" id="PF24606">
    <property type="entry name" value="CEMIP_beta-hel"/>
    <property type="match status" value="1"/>
</dbReference>
<feature type="compositionally biased region" description="Low complexity" evidence="5">
    <location>
        <begin position="3160"/>
        <end position="3169"/>
    </location>
</feature>
<dbReference type="Pfam" id="PF10162">
    <property type="entry name" value="G8"/>
    <property type="match status" value="1"/>
</dbReference>
<feature type="compositionally biased region" description="Polar residues" evidence="5">
    <location>
        <begin position="2762"/>
        <end position="2777"/>
    </location>
</feature>
<feature type="compositionally biased region" description="Polar residues" evidence="5">
    <location>
        <begin position="3086"/>
        <end position="3099"/>
    </location>
</feature>
<dbReference type="SMART" id="SM01225">
    <property type="entry name" value="G8"/>
    <property type="match status" value="1"/>
</dbReference>
<accession>A0A8J5XVK0</accession>
<feature type="region of interest" description="Disordered" evidence="5">
    <location>
        <begin position="1878"/>
        <end position="1945"/>
    </location>
</feature>
<feature type="compositionally biased region" description="Gly residues" evidence="5">
    <location>
        <begin position="3189"/>
        <end position="3203"/>
    </location>
</feature>
<feature type="region of interest" description="Disordered" evidence="5">
    <location>
        <begin position="2689"/>
        <end position="2736"/>
    </location>
</feature>
<dbReference type="Gene3D" id="2.160.20.10">
    <property type="entry name" value="Single-stranded right-handed beta-helix, Pectin lyase-like"/>
    <property type="match status" value="1"/>
</dbReference>
<dbReference type="PROSITE" id="PS51484">
    <property type="entry name" value="G8"/>
    <property type="match status" value="1"/>
</dbReference>
<name>A0A8J5XVK0_DIALT</name>
<feature type="compositionally biased region" description="Low complexity" evidence="5">
    <location>
        <begin position="2827"/>
        <end position="2843"/>
    </location>
</feature>
<evidence type="ECO:0000313" key="10">
    <source>
        <dbReference type="Proteomes" id="UP000751190"/>
    </source>
</evidence>
<keyword evidence="2" id="KW-0472">Membrane</keyword>
<dbReference type="InterPro" id="IPR055401">
    <property type="entry name" value="CEMIP_beta-hel_dom"/>
</dbReference>
<feature type="compositionally biased region" description="Pro residues" evidence="5">
    <location>
        <begin position="2206"/>
        <end position="2260"/>
    </location>
</feature>
<dbReference type="SUPFAM" id="SSF51126">
    <property type="entry name" value="Pectin lyase-like"/>
    <property type="match status" value="1"/>
</dbReference>
<gene>
    <name evidence="9" type="ORF">KFE25_013803</name>
</gene>
<feature type="compositionally biased region" description="Pro residues" evidence="5">
    <location>
        <begin position="2142"/>
        <end position="2154"/>
    </location>
</feature>
<feature type="compositionally biased region" description="Pro residues" evidence="5">
    <location>
        <begin position="1598"/>
        <end position="1615"/>
    </location>
</feature>
<feature type="region of interest" description="Disordered" evidence="5">
    <location>
        <begin position="1569"/>
        <end position="1615"/>
    </location>
</feature>
<feature type="domain" description="Myb-like" evidence="7">
    <location>
        <begin position="2592"/>
        <end position="2648"/>
    </location>
</feature>
<dbReference type="InterPro" id="IPR012334">
    <property type="entry name" value="Pectin_lyas_fold"/>
</dbReference>
<feature type="region of interest" description="Disordered" evidence="5">
    <location>
        <begin position="2760"/>
        <end position="2843"/>
    </location>
</feature>
<dbReference type="GO" id="GO:0005886">
    <property type="term" value="C:plasma membrane"/>
    <property type="evidence" value="ECO:0007669"/>
    <property type="project" value="UniProtKB-SubCell"/>
</dbReference>
<dbReference type="PANTHER" id="PTHR46769">
    <property type="entry name" value="POLYCYSTIC KIDNEY AND HEPATIC DISEASE 1 (AUTOSOMAL RECESSIVE)-LIKE 1"/>
    <property type="match status" value="1"/>
</dbReference>
<keyword evidence="2" id="KW-1003">Cell membrane</keyword>
<dbReference type="InterPro" id="IPR019316">
    <property type="entry name" value="G8_domain"/>
</dbReference>
<feature type="region of interest" description="Disordered" evidence="5">
    <location>
        <begin position="3310"/>
        <end position="3329"/>
    </location>
</feature>
<evidence type="ECO:0008006" key="11">
    <source>
        <dbReference type="Google" id="ProtNLM"/>
    </source>
</evidence>
<keyword evidence="10" id="KW-1185">Reference proteome</keyword>
<evidence type="ECO:0000256" key="6">
    <source>
        <dbReference type="SAM" id="SignalP"/>
    </source>
</evidence>
<proteinExistence type="predicted"/>
<feature type="region of interest" description="Disordered" evidence="5">
    <location>
        <begin position="2203"/>
        <end position="2263"/>
    </location>
</feature>
<evidence type="ECO:0000256" key="1">
    <source>
        <dbReference type="ARBA" id="ARBA00004236"/>
    </source>
</evidence>
<dbReference type="InterPro" id="IPR052387">
    <property type="entry name" value="Fibrocystin"/>
</dbReference>
<evidence type="ECO:0000259" key="8">
    <source>
        <dbReference type="PROSITE" id="PS51484"/>
    </source>
</evidence>
<reference evidence="9" key="1">
    <citation type="submission" date="2021-05" db="EMBL/GenBank/DDBJ databases">
        <title>The genome of the haptophyte Pavlova lutheri (Diacronema luteri, Pavlovales) - a model for lipid biosynthesis in eukaryotic algae.</title>
        <authorList>
            <person name="Hulatt C.J."/>
            <person name="Posewitz M.C."/>
        </authorList>
    </citation>
    <scope>NUCLEOTIDE SEQUENCE</scope>
    <source>
        <strain evidence="9">NIVA-4/92</strain>
    </source>
</reference>
<evidence type="ECO:0000256" key="3">
    <source>
        <dbReference type="ARBA" id="ARBA00022729"/>
    </source>
</evidence>
<feature type="domain" description="G8" evidence="8">
    <location>
        <begin position="812"/>
        <end position="932"/>
    </location>
</feature>
<feature type="compositionally biased region" description="Low complexity" evidence="5">
    <location>
        <begin position="3527"/>
        <end position="3540"/>
    </location>
</feature>
<evidence type="ECO:0000256" key="4">
    <source>
        <dbReference type="ARBA" id="ARBA00023180"/>
    </source>
</evidence>
<dbReference type="InterPro" id="IPR001005">
    <property type="entry name" value="SANT/Myb"/>
</dbReference>
<comment type="subcellular location">
    <subcellularLocation>
        <location evidence="1">Cell membrane</location>
    </subcellularLocation>
</comment>
<evidence type="ECO:0000256" key="2">
    <source>
        <dbReference type="ARBA" id="ARBA00022475"/>
    </source>
</evidence>
<sequence length="3802" mass="388933">MLALALALASVTLALADNAPRVIETSPLRIGTLGGAHIRIRAEGLSHVAHARVRARIGATDVDFVHMKSDVEHGLIVVVAPPMTAGTYAVSLLLLSDDLAAGAESVALSCARCTITFDEALVARASAAFASPAAQHVGVEGETVLLTLSNVPLLHHPPTQVRALVGSVRVRPDEQVARCAREETRLLPAANARAPAARWHLHVRLPQLVAGMHPISVAIERATPDEDAAHGAVALGTSDDGANSQLKVLILPKVTHVSQTRAGALGGALIQIHGSGFSPRLEENDVTLGGHSCEPVHADVGVLTCELRASRAHAERRGAATSVAAAAGKTPLAGGNSTARGAWLLVKKLGDAAAECVRAWAASATPAARLNELAGACGVALPVGARADGAHGGGSTLVPGGDAIKTTTALGADDDETDVELVSGELAWPAAHPTALGTRAVTMRVGALVASGEATLRVPRDGWYTFGVDCAHAGASAARSALCSLEIVAPADAAADGAARAERLLMSTRGRVRLAAANEYVLRLAFVHLEHGHTVAVRVAFEEEDRAADDLPVRAGERVSPPPAAGARAGARFEGTLPAAWLSPPRVRGLAAGSCEGVRVLVRGLEAVHHASSGCLFEPPSHAHTAAVRRCSLDGVQVSADPDRAPALRVGSRLECEGEALDLSARHADPRAAAVRAREGAANGAEVRLVFDGDDGDDGGGRRGSVARAIRVCSAAHAADQATKLACTMRHLDADALASAPRVAELRVWTSGGGWARMPTPALRVRLDRADGGHGSAGRRLQLAIVAPALAPVDGMRPWSALLASPSPAAVAQAACFTGGDCVVPAGERWLLDADMSVRTLTVLGELSWDTRVDGLTLRAGFVLVGGGGRLRIGSASAPMALRATVYIEANGATHHELGERFLGAHATEPGLVPSLEIYGRPLGRTWSLLAADVAPGESVLRLQHAPVEMGWRVGDRVGIASTLFRVGQRSTTHQVVALGARTIEVDPPLAFHTAGGRRLVAGQWVEMSAEVVNLARSVTITGSLSGFFDAHVGLHTIISRARATIEHARLERCGQRGRMGRYCMHLHMCRQCPTCRFAGNAIEESQQGGITVHGTHSATVERNVLWNTRGVGLYVEDGNEMNNTLRENVVICSTYEECQVATAFSDAVFASGIYMLGVSNHLIDNRVAHWQNTIFTPGSFDPRGKGAAWGRVCTVHHAFGTFRGQVSHGGGRFGLYLDNQYPRRLARDADGYLASGETCAEFAPDGSDNGQLAVIDGSIEYHSLFVGHYTLGDVQFRNLSSFYNLHGMYWKVSKNFAQRDTPHVLDSLFASDGAAPFAPPGATLRFFGPAGPFTFFLDNIVLAGGYVSDGALCAGQHCGLDQTAQGTQSMCNVQYVLRRVRFVDLRAGNEQPRRIRFGVSGGNPVVPIFIALDDSLGGHRSIVSRELRGFAALPGCAQLGREFDYGIGCSSPMRRLTIWSAQAQGTLRLRGPGYDGVPPRWAAPTFGLDGGYLVRDRIWGHSGGYPAVVLAAGSGGSGGGYVLEREDGSALSMSGTALAFSDPLLGRLLGAPDALELTVRGGGRCTLSSQHDRTFSGANGPSPGRAVPWCPASRNLPPSPPHPSSPPPSPPAPPLCAAAVEAPVAHTCTTPAGPELLANAELAAQPLSGASQMWRAYELAPGSMTVNFPSAGGAAVSLPAAPRGAAWHEQLLQDVQLARGRSYELCARLSASPSSALLGLPTSRVQLSVDAGAPTYAVAGGGERLSVELPADGSAVGACFGFALDGDATSAYVGRVVLELGFASGELALCTLSLRACAPPPSAPPRAPPSQQPPSPSPAPPRAPPTPSVAECTAEGSDPWSSGALVPCCAPLSQCLAEWDGDGRWFYRCARSCGGDDAGAPAASPRPPPPRAPRSPAPPSPAPLPSSPSPAPPPSSPPSPPPTRPPPSPPPSPRVPPPWAASCAQPAPTFARTCTTSAGPELLANAELAAQPLSGASQMWRAYELAPGSMTVTFPSAGGAAVSLPAAPRGAAWHEQLLQDVQLARGRSYELCARLSASPSSALLGLPTSRVQLSVDAGAPTYAVAGGGEQLSVELPADGSAVGACFGFALDGDATGAYVGRVVLELGFASGELALCTLSLRACAPPPSAPPRAPPSQQSPSPSPAPPRAPPTPSVAECTAEGSDPWSSGALVPCCAPLSQCLAEWDGDGRWFYRCARSCGAAASPRPPPARAPRSPAPPSPAPLPSSPSPAPPPSSPPSPPPTRPPPSPPPSPRVPPPWAASCAQPAPTFAHTCTTLAGPELLANAELAAQPLSGASQMWRAFELAPGSMTVSFPSAGGAAVSLPAAPRGAAWHEQLLQDVQLARGRSYELCAWLSASPSSALLGLPTSRVQLSVDAGAPTYAVAGGGEQLSVELPADGSAVGACFGFALDGDATGAYVGRVVLELGFASGELALCTLSLRACAPPPSAPPAPAPVSGAVVITTTAAALEPAHTLLALADGSPQPTSCSATQPLPPLALRLDANALPTLGVAASNVRKVAFYTRRAGQANFARAGEDDGTASGGARYAVALAGVRPDGTPLEHYALITTFAPNASGNREVNTRFQRAASAVSSMSERRWTADGGARAINEVERIGIACDDAAWPTIASRIPAGCSGAKCRARWESALGSATASLGGVHVGARAASEKAEGEGRALELDKPARIDIVERPTSRADNAEKQRCQPHTAKLAHLHSAPPPPTTRHAAAAAAAARVPQSRTVADGPLVFSQARASEAACLERAQRCSSPSRPQAAISSMPSADELDADGAEDDAKSANAHSPPKLRTPLADFRRDGCAENAPTKGDAADVRPAAAPARRASIPSPATLAGLRTTASRSHPLTLSSSAAPAVVKIEEQPAVRSMEEGGDEEEKDRAPVLSADQPAPHPRAGSPPQLDGAGGDTQLHGVFAPTGARALKLRATKKRKAEEDSAVPPLQHGTATAGTSGGLVQGSAPPALPTLSAHALHRAQQLIKIKEFANRQRLRNALAAAAAAATSKPVGSAGSGSDIILMPMAPCRAHAAGGREEGGAYGGGIGLFLSVATGGGRLELSHERGACRFDEKRVFGLSSEGPSTPQHSPQRSQPPDARCSDESWERLPMAPRGASRAAGAVPGQLLSHAMSPLPKSGSAVKMGVLLPQPPPPSFDSAPQTPAGYGDGGRGGCGFGIDGRDDSGGGGGTDGGTAGAGGDCPEAEPHYAAPSHRVEQLLRHLGAGGAYSPGGGGGGHDSLALCGSAGGAHSRAGNAGGGSCAAGALAPLFSALPSALNAAAPLATSSALGIATASEQRERIRRSIAFGRSPFPDDGGSPADENATSTACELPAHQLEDLVSSPARDRIVQLAQELVLAAGATGPTPERESALNTLIGALRALPPVDGQHGGHARAAHARSDGSLTVGAASYAAFLARPRAGAPLAAPLAASLGGAARASDGSALGAGPSALGGAHWLHAAAALHQQQQWLWASLGLSHARAPLGEAWQHAAAAAATGSLPRLERFATCEDEALSELVGGGDGSCAPPASATHAAPSAKRRGRPPKAHMLQRAAEAAAAASARALLPAVVQPTAKKRGRPLSSGGGGRLVAVAESGAALAKKPRARASPQQKPTVAASALRGKVATARQAAAGAQLAAQLHDGAAFFQPPHLDAVRYLDEYDQLELLGLGGMATHAERRGGDGGHAHGELTAWATAHEARGSAATAAAAAVRAGHEQPGCAVQRLQPEQLDANSFTYPAPSTATPDSTDGLEPRVDCVTAVENLGRAFADDWADALVGESAEALDSDVLDDILGSISAI</sequence>
<evidence type="ECO:0000256" key="5">
    <source>
        <dbReference type="SAM" id="MobiDB-lite"/>
    </source>
</evidence>
<dbReference type="CDD" id="cd00603">
    <property type="entry name" value="IPT_PCSR"/>
    <property type="match status" value="1"/>
</dbReference>
<feature type="region of interest" description="Disordered" evidence="5">
    <location>
        <begin position="2127"/>
        <end position="2163"/>
    </location>
</feature>
<feature type="compositionally biased region" description="Pro residues" evidence="5">
    <location>
        <begin position="1885"/>
        <end position="1940"/>
    </location>
</feature>
<organism evidence="9 10">
    <name type="scientific">Diacronema lutheri</name>
    <name type="common">Unicellular marine alga</name>
    <name type="synonym">Monochrysis lutheri</name>
    <dbReference type="NCBI Taxonomy" id="2081491"/>
    <lineage>
        <taxon>Eukaryota</taxon>
        <taxon>Haptista</taxon>
        <taxon>Haptophyta</taxon>
        <taxon>Pavlovophyceae</taxon>
        <taxon>Pavlovales</taxon>
        <taxon>Pavlovaceae</taxon>
        <taxon>Diacronema</taxon>
    </lineage>
</organism>
<dbReference type="Proteomes" id="UP000751190">
    <property type="component" value="Unassembled WGS sequence"/>
</dbReference>
<dbReference type="InterPro" id="IPR011050">
    <property type="entry name" value="Pectin_lyase_fold/virulence"/>
</dbReference>
<feature type="compositionally biased region" description="Gly residues" evidence="5">
    <location>
        <begin position="3170"/>
        <end position="3182"/>
    </location>
</feature>
<dbReference type="PRINTS" id="PR01217">
    <property type="entry name" value="PRICHEXTENSN"/>
</dbReference>
<feature type="region of interest" description="Disordered" evidence="5">
    <location>
        <begin position="3523"/>
        <end position="3552"/>
    </location>
</feature>
<dbReference type="PROSITE" id="PS50090">
    <property type="entry name" value="MYB_LIKE"/>
    <property type="match status" value="1"/>
</dbReference>
<dbReference type="InterPro" id="IPR013783">
    <property type="entry name" value="Ig-like_fold"/>
</dbReference>
<feature type="region of interest" description="Disordered" evidence="5">
    <location>
        <begin position="1801"/>
        <end position="1837"/>
    </location>
</feature>
<evidence type="ECO:0000313" key="9">
    <source>
        <dbReference type="EMBL" id="KAG8468720.1"/>
    </source>
</evidence>
<evidence type="ECO:0000259" key="7">
    <source>
        <dbReference type="PROSITE" id="PS50090"/>
    </source>
</evidence>
<feature type="compositionally biased region" description="Pro residues" evidence="5">
    <location>
        <begin position="1801"/>
        <end position="1828"/>
    </location>
</feature>
<keyword evidence="3 6" id="KW-0732">Signal</keyword>
<feature type="compositionally biased region" description="Low complexity" evidence="5">
    <location>
        <begin position="2721"/>
        <end position="2732"/>
    </location>
</feature>
<protein>
    <recommendedName>
        <fullName evidence="11">G8 domain-containing protein</fullName>
    </recommendedName>
</protein>
<feature type="chain" id="PRO_5035184563" description="G8 domain-containing protein" evidence="6">
    <location>
        <begin position="17"/>
        <end position="3802"/>
    </location>
</feature>